<reference evidence="1 2" key="1">
    <citation type="journal article" date="2011" name="J. Bacteriol.">
        <title>Complete genome of the cellulolytic ruminal bacterium Ruminococcus albus 7.</title>
        <authorList>
            <person name="Suen G."/>
            <person name="Stevenson D.M."/>
            <person name="Bruce D.C."/>
            <person name="Chertkov O."/>
            <person name="Copeland A."/>
            <person name="Cheng J.F."/>
            <person name="Detter C."/>
            <person name="Detter J.C."/>
            <person name="Goodwin L.A."/>
            <person name="Han C.S."/>
            <person name="Hauser L.J."/>
            <person name="Ivanova N.N."/>
            <person name="Kyrpides N.C."/>
            <person name="Land M.L."/>
            <person name="Lapidus A."/>
            <person name="Lucas S."/>
            <person name="Ovchinnikova G."/>
            <person name="Pitluck S."/>
            <person name="Tapia R."/>
            <person name="Woyke T."/>
            <person name="Boyum J."/>
            <person name="Mead D."/>
            <person name="Weimer P.J."/>
        </authorList>
    </citation>
    <scope>NUCLEOTIDE SEQUENCE [LARGE SCALE GENOMIC DNA]</scope>
    <source>
        <strain evidence="2">ATCC 27210 / DSM 20455 / JCM 14654 / NCDO 2250 / 7</strain>
    </source>
</reference>
<accession>E6UGB4</accession>
<organism evidence="1 2">
    <name type="scientific">Ruminococcus albus (strain ATCC 27210 / DSM 20455 / JCM 14654 / NCDO 2250 / 7)</name>
    <dbReference type="NCBI Taxonomy" id="697329"/>
    <lineage>
        <taxon>Bacteria</taxon>
        <taxon>Bacillati</taxon>
        <taxon>Bacillota</taxon>
        <taxon>Clostridia</taxon>
        <taxon>Eubacteriales</taxon>
        <taxon>Oscillospiraceae</taxon>
        <taxon>Ruminococcus</taxon>
    </lineage>
</organism>
<dbReference type="HOGENOM" id="CLU_2556202_0_0_9"/>
<proteinExistence type="predicted"/>
<evidence type="ECO:0000313" key="1">
    <source>
        <dbReference type="EMBL" id="ADU21952.1"/>
    </source>
</evidence>
<dbReference type="KEGG" id="ral:Rumal_1444"/>
<dbReference type="PROSITE" id="PS51257">
    <property type="entry name" value="PROKAR_LIPOPROTEIN"/>
    <property type="match status" value="1"/>
</dbReference>
<dbReference type="Proteomes" id="UP000006919">
    <property type="component" value="Chromosome"/>
</dbReference>
<name>E6UGB4_RUMA7</name>
<evidence type="ECO:0000313" key="2">
    <source>
        <dbReference type="Proteomes" id="UP000006919"/>
    </source>
</evidence>
<gene>
    <name evidence="1" type="ordered locus">Rumal_1444</name>
</gene>
<sequence length="82" mass="9528" precursor="true">MIMNKKELIIHLMIFTALITGCGSSETDDEPDHDDLFAPLENEFGFKEGTYQKKNSDEKIVLIDQKHFQFVGFDYNELWLSP</sequence>
<dbReference type="EMBL" id="CP002403">
    <property type="protein sequence ID" value="ADU21952.1"/>
    <property type="molecule type" value="Genomic_DNA"/>
</dbReference>
<dbReference type="RefSeq" id="WP_013498120.1">
    <property type="nucleotide sequence ID" value="NC_014833.1"/>
</dbReference>
<protein>
    <submittedName>
        <fullName evidence="1">Uncharacterized protein</fullName>
    </submittedName>
</protein>
<dbReference type="AlphaFoldDB" id="E6UGB4"/>